<dbReference type="InterPro" id="IPR029068">
    <property type="entry name" value="Glyas_Bleomycin-R_OHBP_Dase"/>
</dbReference>
<dbReference type="RefSeq" id="WP_057786149.1">
    <property type="nucleotide sequence ID" value="NZ_JQCD01000009.1"/>
</dbReference>
<dbReference type="InterPro" id="IPR004360">
    <property type="entry name" value="Glyas_Fos-R_dOase_dom"/>
</dbReference>
<evidence type="ECO:0000313" key="3">
    <source>
        <dbReference type="Proteomes" id="UP000051673"/>
    </source>
</evidence>
<keyword evidence="3" id="KW-1185">Reference proteome</keyword>
<name>A0A0R2JKT4_9LACO</name>
<comment type="caution">
    <text evidence="2">The sequence shown here is derived from an EMBL/GenBank/DDBJ whole genome shotgun (WGS) entry which is preliminary data.</text>
</comment>
<protein>
    <recommendedName>
        <fullName evidence="1">Glyoxalase/fosfomycin resistance/dioxygenase domain-containing protein</fullName>
    </recommendedName>
</protein>
<dbReference type="PANTHER" id="PTHR36437:SF2">
    <property type="entry name" value="GLYOXALASE_BLEOMYCIN RESISTANCE PROTEIN_DIOXYGENASE"/>
    <property type="match status" value="1"/>
</dbReference>
<dbReference type="STRING" id="1620.IV67_GL001319"/>
<proteinExistence type="predicted"/>
<organism evidence="2 3">
    <name type="scientific">Weissella minor</name>
    <dbReference type="NCBI Taxonomy" id="1620"/>
    <lineage>
        <taxon>Bacteria</taxon>
        <taxon>Bacillati</taxon>
        <taxon>Bacillota</taxon>
        <taxon>Bacilli</taxon>
        <taxon>Lactobacillales</taxon>
        <taxon>Lactobacillaceae</taxon>
        <taxon>Weissella</taxon>
    </lineage>
</organism>
<sequence>MQNKVRIMLYVSDVMQHAMFWQENFQADIVEEIDLQEGYKNIVLGLAPTIELSLFDKAFITKYSPEVADNVPSLMLYRTDFFELHERMAQAMEIVEVNGTQTFAFPDPDGHYFVVAKG</sequence>
<dbReference type="Proteomes" id="UP000051673">
    <property type="component" value="Unassembled WGS sequence"/>
</dbReference>
<evidence type="ECO:0000259" key="1">
    <source>
        <dbReference type="Pfam" id="PF00903"/>
    </source>
</evidence>
<dbReference type="AlphaFoldDB" id="A0A0R2JKT4"/>
<dbReference type="PANTHER" id="PTHR36437">
    <property type="entry name" value="GLYOXALASE/BLEOMYCIN RESISTANCE PROTEIN/DIOXYGENASE"/>
    <property type="match status" value="1"/>
</dbReference>
<evidence type="ECO:0000313" key="2">
    <source>
        <dbReference type="EMBL" id="KRN77793.1"/>
    </source>
</evidence>
<dbReference type="SUPFAM" id="SSF54593">
    <property type="entry name" value="Glyoxalase/Bleomycin resistance protein/Dihydroxybiphenyl dioxygenase"/>
    <property type="match status" value="1"/>
</dbReference>
<dbReference type="Pfam" id="PF00903">
    <property type="entry name" value="Glyoxalase"/>
    <property type="match status" value="1"/>
</dbReference>
<gene>
    <name evidence="2" type="ORF">IV67_GL001319</name>
</gene>
<dbReference type="EMBL" id="JQCD01000009">
    <property type="protein sequence ID" value="KRN77793.1"/>
    <property type="molecule type" value="Genomic_DNA"/>
</dbReference>
<reference evidence="2 3" key="1">
    <citation type="journal article" date="2015" name="Genome Announc.">
        <title>Expanding the biotechnology potential of lactobacilli through comparative genomics of 213 strains and associated genera.</title>
        <authorList>
            <person name="Sun Z."/>
            <person name="Harris H.M."/>
            <person name="McCann A."/>
            <person name="Guo C."/>
            <person name="Argimon S."/>
            <person name="Zhang W."/>
            <person name="Yang X."/>
            <person name="Jeffery I.B."/>
            <person name="Cooney J.C."/>
            <person name="Kagawa T.F."/>
            <person name="Liu W."/>
            <person name="Song Y."/>
            <person name="Salvetti E."/>
            <person name="Wrobel A."/>
            <person name="Rasinkangas P."/>
            <person name="Parkhill J."/>
            <person name="Rea M.C."/>
            <person name="O'Sullivan O."/>
            <person name="Ritari J."/>
            <person name="Douillard F.P."/>
            <person name="Paul Ross R."/>
            <person name="Yang R."/>
            <person name="Briner A.E."/>
            <person name="Felis G.E."/>
            <person name="de Vos W.M."/>
            <person name="Barrangou R."/>
            <person name="Klaenhammer T.R."/>
            <person name="Caufield P.W."/>
            <person name="Cui Y."/>
            <person name="Zhang H."/>
            <person name="O'Toole P.W."/>
        </authorList>
    </citation>
    <scope>NUCLEOTIDE SEQUENCE [LARGE SCALE GENOMIC DNA]</scope>
    <source>
        <strain evidence="2 3">DSM 20014</strain>
    </source>
</reference>
<dbReference type="Gene3D" id="3.10.180.10">
    <property type="entry name" value="2,3-Dihydroxybiphenyl 1,2-Dioxygenase, domain 1"/>
    <property type="match status" value="1"/>
</dbReference>
<accession>A0A0R2JKT4</accession>
<dbReference type="PATRIC" id="fig|1620.3.peg.1334"/>
<feature type="domain" description="Glyoxalase/fosfomycin resistance/dioxygenase" evidence="1">
    <location>
        <begin position="6"/>
        <end position="113"/>
    </location>
</feature>
<dbReference type="OrthoDB" id="9803079at2"/>